<accession>A0ACC1KKW9</accession>
<protein>
    <submittedName>
        <fullName evidence="1">Uncharacterized protein</fullName>
    </submittedName>
</protein>
<comment type="caution">
    <text evidence="1">The sequence shown here is derived from an EMBL/GenBank/DDBJ whole genome shotgun (WGS) entry which is preliminary data.</text>
</comment>
<keyword evidence="2" id="KW-1185">Reference proteome</keyword>
<dbReference type="EMBL" id="JANBUK010000205">
    <property type="protein sequence ID" value="KAJ2791084.1"/>
    <property type="molecule type" value="Genomic_DNA"/>
</dbReference>
<sequence length="926" mass="107139">MVEQAVSEWEQQQQQHQQAHWPRRPPQRQPQPSCIWLDVQSATEDDIYALASIFDIDSTTVRHLVSVRAGKMPSTECSVTDMSLYLCWAETTATGASAKQYISHGTIDRCEQREEKAGRTESATDSEQPSAALVGGYIPVPPWLQPSATQVRGQLRFDKIRRQQKTETSKAGTAAAELETVQREQVREQVREMLALLDRPVISNKERTRAALQRWGPEYELWWQDVLLSTKDEQPRLADKLNRISERLGQGTRDLIGYRLVQAWTRGPILLTFHAGASRTVQAMMSDLARPSQRLCDVGASAIVEHCMAHWVATTRDCLSVIERYADRLDHDLTRPVQTLSTEAASWTPVIARCRKVALALLRHCQDNETAVIQLCSATRTLRLSGMCGGPGTQGPAPDGHATWARHSVTNEAPGYVEDGLWRQQSEASMILKQYKKAEQRLSRLHTILLDRQRLRLLSTQRRIHQYFRILISVSLVFLPIELWYNLDNLNGITTPGTLQPEDSSDEDFLLSVLGMMVWAVVAILLYAVYIQFFERKPEALRYMFSLRRPLVRYLLLVVTAFGLFGLLHVNYDSATDFISGNGHIKTFQRHVSYRPGEPKPVKACFVILARNQDWRSLRESIKHMEDRFNHRFNYPYVFLNDQPFSDEFKNMTQSMTLADVHYGQIAPEHWSYPEFIDQDKARASREKMHKDGVMYGDNESYRHMCRFESGLFFKHELLQQFDFYWRLEPGVQYLCDINYDPFLYMKQRNIKYGWTIGIYELMNTVPTLWDSVKKFMATHPQLIPEHNSLWWVSRDNGTTYNGCHFWSNFEIADLTFYRSEQYTKFFNFLDREGGFFYERWGDAPVHSIAAALFLQKEEVHWFDDIGYYHPGWQHCPTGDAWKQNRCTCDPNDTDKTITAAGWGKCSREWALLPDTPAEYRKVRLG</sequence>
<evidence type="ECO:0000313" key="2">
    <source>
        <dbReference type="Proteomes" id="UP001140066"/>
    </source>
</evidence>
<reference evidence="1" key="1">
    <citation type="submission" date="2022-07" db="EMBL/GenBank/DDBJ databases">
        <title>Phylogenomic reconstructions and comparative analyses of Kickxellomycotina fungi.</title>
        <authorList>
            <person name="Reynolds N.K."/>
            <person name="Stajich J.E."/>
            <person name="Barry K."/>
            <person name="Grigoriev I.V."/>
            <person name="Crous P."/>
            <person name="Smith M.E."/>
        </authorList>
    </citation>
    <scope>NUCLEOTIDE SEQUENCE</scope>
    <source>
        <strain evidence="1">BCRC 34191</strain>
    </source>
</reference>
<gene>
    <name evidence="1" type="ORF">GGI18_001385</name>
</gene>
<name>A0ACC1KKW9_9FUNG</name>
<dbReference type="Proteomes" id="UP001140066">
    <property type="component" value="Unassembled WGS sequence"/>
</dbReference>
<evidence type="ECO:0000313" key="1">
    <source>
        <dbReference type="EMBL" id="KAJ2791084.1"/>
    </source>
</evidence>
<organism evidence="1 2">
    <name type="scientific">Coemansia linderi</name>
    <dbReference type="NCBI Taxonomy" id="2663919"/>
    <lineage>
        <taxon>Eukaryota</taxon>
        <taxon>Fungi</taxon>
        <taxon>Fungi incertae sedis</taxon>
        <taxon>Zoopagomycota</taxon>
        <taxon>Kickxellomycotina</taxon>
        <taxon>Kickxellomycetes</taxon>
        <taxon>Kickxellales</taxon>
        <taxon>Kickxellaceae</taxon>
        <taxon>Coemansia</taxon>
    </lineage>
</organism>
<proteinExistence type="predicted"/>